<dbReference type="HOGENOM" id="CLU_1858336_0_0_1"/>
<feature type="region of interest" description="Disordered" evidence="1">
    <location>
        <begin position="63"/>
        <end position="122"/>
    </location>
</feature>
<evidence type="ECO:0000313" key="3">
    <source>
        <dbReference type="Proteomes" id="UP000026961"/>
    </source>
</evidence>
<reference evidence="2" key="1">
    <citation type="submission" date="2013-08" db="EMBL/GenBank/DDBJ databases">
        <title>Oryza genome evolution.</title>
        <authorList>
            <person name="Wing R.A."/>
            <person name="Panaud O."/>
            <person name="Oliveira A.C."/>
        </authorList>
    </citation>
    <scope>NUCLEOTIDE SEQUENCE</scope>
</reference>
<organism evidence="2">
    <name type="scientific">Oryza glumipatula</name>
    <dbReference type="NCBI Taxonomy" id="40148"/>
    <lineage>
        <taxon>Eukaryota</taxon>
        <taxon>Viridiplantae</taxon>
        <taxon>Streptophyta</taxon>
        <taxon>Embryophyta</taxon>
        <taxon>Tracheophyta</taxon>
        <taxon>Spermatophyta</taxon>
        <taxon>Magnoliopsida</taxon>
        <taxon>Liliopsida</taxon>
        <taxon>Poales</taxon>
        <taxon>Poaceae</taxon>
        <taxon>BOP clade</taxon>
        <taxon>Oryzoideae</taxon>
        <taxon>Oryzeae</taxon>
        <taxon>Oryzinae</taxon>
        <taxon>Oryza</taxon>
    </lineage>
</organism>
<accession>A0A0D9Y6F7</accession>
<reference evidence="2" key="3">
    <citation type="submission" date="2018-05" db="EMBL/GenBank/DDBJ databases">
        <title>OgluRS3 (Oryza glumaepatula Reference Sequence Version 3).</title>
        <authorList>
            <person name="Zhang J."/>
            <person name="Kudrna D."/>
            <person name="Lee S."/>
            <person name="Talag J."/>
            <person name="Welchert J."/>
            <person name="Wing R.A."/>
        </authorList>
    </citation>
    <scope>NUCLEOTIDE SEQUENCE [LARGE SCALE GENOMIC DNA]</scope>
</reference>
<dbReference type="Proteomes" id="UP000026961">
    <property type="component" value="Chromosome 1"/>
</dbReference>
<reference evidence="2" key="2">
    <citation type="submission" date="2015-04" db="UniProtKB">
        <authorList>
            <consortium name="EnsemblPlants"/>
        </authorList>
    </citation>
    <scope>IDENTIFICATION</scope>
</reference>
<feature type="region of interest" description="Disordered" evidence="1">
    <location>
        <begin position="1"/>
        <end position="28"/>
    </location>
</feature>
<evidence type="ECO:0000256" key="1">
    <source>
        <dbReference type="SAM" id="MobiDB-lite"/>
    </source>
</evidence>
<protein>
    <submittedName>
        <fullName evidence="2">Uncharacterized protein</fullName>
    </submittedName>
</protein>
<name>A0A0D9Y6F7_9ORYZ</name>
<sequence length="138" mass="15230">MGAPLYLGLPTNPWAGKASDGRDPPIHRGVPIAAVAKSRTGHKPRRVLKPSWVFHLFQRPRQVQRGASSSPLLSSRDFAAARSPDPSVSRAAAPWRGRLRRPRHRRSPRGATTAPAPSPRTWKRAAGRCLHWFEIASP</sequence>
<dbReference type="EnsemblPlants" id="OGLUM01G11850.1">
    <property type="protein sequence ID" value="OGLUM01G11850.1"/>
    <property type="gene ID" value="OGLUM01G11850"/>
</dbReference>
<feature type="compositionally biased region" description="Basic residues" evidence="1">
    <location>
        <begin position="97"/>
        <end position="108"/>
    </location>
</feature>
<keyword evidence="3" id="KW-1185">Reference proteome</keyword>
<dbReference type="Gramene" id="OGLUM01G11850.1">
    <property type="protein sequence ID" value="OGLUM01G11850.1"/>
    <property type="gene ID" value="OGLUM01G11850"/>
</dbReference>
<evidence type="ECO:0000313" key="2">
    <source>
        <dbReference type="EnsemblPlants" id="OGLUM01G11850.1"/>
    </source>
</evidence>
<dbReference type="AlphaFoldDB" id="A0A0D9Y6F7"/>
<proteinExistence type="predicted"/>